<dbReference type="Proteomes" id="UP000012073">
    <property type="component" value="Unassembled WGS sequence"/>
</dbReference>
<dbReference type="PhylomeDB" id="R7QE52"/>
<keyword evidence="1" id="KW-0472">Membrane</keyword>
<keyword evidence="3" id="KW-1185">Reference proteome</keyword>
<dbReference type="InterPro" id="IPR029044">
    <property type="entry name" value="Nucleotide-diphossugar_trans"/>
</dbReference>
<dbReference type="Gramene" id="CDF36013">
    <property type="protein sequence ID" value="CDF36013"/>
    <property type="gene ID" value="CHC_T00004433001"/>
</dbReference>
<dbReference type="EMBL" id="HG001756">
    <property type="protein sequence ID" value="CDF36013.1"/>
    <property type="molecule type" value="Genomic_DNA"/>
</dbReference>
<proteinExistence type="predicted"/>
<accession>R7QE52</accession>
<reference evidence="3" key="1">
    <citation type="journal article" date="2013" name="Proc. Natl. Acad. Sci. U.S.A.">
        <title>Genome structure and metabolic features in the red seaweed Chondrus crispus shed light on evolution of the Archaeplastida.</title>
        <authorList>
            <person name="Collen J."/>
            <person name="Porcel B."/>
            <person name="Carre W."/>
            <person name="Ball S.G."/>
            <person name="Chaparro C."/>
            <person name="Tonon T."/>
            <person name="Barbeyron T."/>
            <person name="Michel G."/>
            <person name="Noel B."/>
            <person name="Valentin K."/>
            <person name="Elias M."/>
            <person name="Artiguenave F."/>
            <person name="Arun A."/>
            <person name="Aury J.M."/>
            <person name="Barbosa-Neto J.F."/>
            <person name="Bothwell J.H."/>
            <person name="Bouget F.Y."/>
            <person name="Brillet L."/>
            <person name="Cabello-Hurtado F."/>
            <person name="Capella-Gutierrez S."/>
            <person name="Charrier B."/>
            <person name="Cladiere L."/>
            <person name="Cock J.M."/>
            <person name="Coelho S.M."/>
            <person name="Colleoni C."/>
            <person name="Czjzek M."/>
            <person name="Da Silva C."/>
            <person name="Delage L."/>
            <person name="Denoeud F."/>
            <person name="Deschamps P."/>
            <person name="Dittami S.M."/>
            <person name="Gabaldon T."/>
            <person name="Gachon C.M."/>
            <person name="Groisillier A."/>
            <person name="Herve C."/>
            <person name="Jabbari K."/>
            <person name="Katinka M."/>
            <person name="Kloareg B."/>
            <person name="Kowalczyk N."/>
            <person name="Labadie K."/>
            <person name="Leblanc C."/>
            <person name="Lopez P.J."/>
            <person name="McLachlan D.H."/>
            <person name="Meslet-Cladiere L."/>
            <person name="Moustafa A."/>
            <person name="Nehr Z."/>
            <person name="Nyvall Collen P."/>
            <person name="Panaud O."/>
            <person name="Partensky F."/>
            <person name="Poulain J."/>
            <person name="Rensing S.A."/>
            <person name="Rousvoal S."/>
            <person name="Samson G."/>
            <person name="Symeonidi A."/>
            <person name="Weissenbach J."/>
            <person name="Zambounis A."/>
            <person name="Wincker P."/>
            <person name="Boyen C."/>
        </authorList>
    </citation>
    <scope>NUCLEOTIDE SEQUENCE [LARGE SCALE GENOMIC DNA]</scope>
    <source>
        <strain evidence="3">cv. Stackhouse</strain>
    </source>
</reference>
<evidence type="ECO:0000313" key="2">
    <source>
        <dbReference type="EMBL" id="CDF36013.1"/>
    </source>
</evidence>
<feature type="transmembrane region" description="Helical" evidence="1">
    <location>
        <begin position="43"/>
        <end position="64"/>
    </location>
</feature>
<dbReference type="RefSeq" id="XP_005715832.1">
    <property type="nucleotide sequence ID" value="XM_005715775.1"/>
</dbReference>
<evidence type="ECO:0000256" key="1">
    <source>
        <dbReference type="SAM" id="Phobius"/>
    </source>
</evidence>
<dbReference type="PANTHER" id="PTHR33604:SF3">
    <property type="entry name" value="OSJNBA0004B13.7 PROTEIN"/>
    <property type="match status" value="1"/>
</dbReference>
<dbReference type="PANTHER" id="PTHR33604">
    <property type="entry name" value="OSJNBA0004B13.7 PROTEIN"/>
    <property type="match status" value="1"/>
</dbReference>
<organism evidence="2 3">
    <name type="scientific">Chondrus crispus</name>
    <name type="common">Carrageen Irish moss</name>
    <name type="synonym">Polymorpha crispa</name>
    <dbReference type="NCBI Taxonomy" id="2769"/>
    <lineage>
        <taxon>Eukaryota</taxon>
        <taxon>Rhodophyta</taxon>
        <taxon>Florideophyceae</taxon>
        <taxon>Rhodymeniophycidae</taxon>
        <taxon>Gigartinales</taxon>
        <taxon>Gigartinaceae</taxon>
        <taxon>Chondrus</taxon>
    </lineage>
</organism>
<dbReference type="GeneID" id="17323546"/>
<dbReference type="Gene3D" id="3.90.550.10">
    <property type="entry name" value="Spore Coat Polysaccharide Biosynthesis Protein SpsA, Chain A"/>
    <property type="match status" value="1"/>
</dbReference>
<sequence>MVLAVGNPHRALRNRLGNLSVSMLNLLASDSKPRHVHSALNVLISRVVVGLFSASLFLFFLSGLRSGYSPSAHRLAPITRGDADSAIAQQLKSDLSAEDYPLHMVSESQPFKMSGSAANAGDSQSSLVEARSDREVTVAPNIDSDEEPVARMIVITMDREESLVRLLDSLVKANYGEDHVDLDIWIDRANDKPIHEGVLHACQKVIWKQGTKTVHKRAANAGLYQQWIYTWNITSETTEFAVILEDDLEVSPAFYQWLRVARAAYAQDSDVGAFTLQRSTLRPRGASRPLDIPAEHPVFKYRLLGTWGFAPQRDTWVEFRKWFEEKRARGEKPYVDGLITTQWYKSQEKDGFAPNMWSQWWIKFADEKGYFTVTGHLPDGTSLASNWRESGLHYSKNKPSADFPVFRGGDDEFIMPDNPILVDWDGQIISAKDSGSS</sequence>
<keyword evidence="1" id="KW-0812">Transmembrane</keyword>
<dbReference type="OMA" id="WHIYHAW"/>
<dbReference type="AlphaFoldDB" id="R7QE52"/>
<keyword evidence="1" id="KW-1133">Transmembrane helix</keyword>
<evidence type="ECO:0000313" key="3">
    <source>
        <dbReference type="Proteomes" id="UP000012073"/>
    </source>
</evidence>
<dbReference type="SUPFAM" id="SSF53448">
    <property type="entry name" value="Nucleotide-diphospho-sugar transferases"/>
    <property type="match status" value="1"/>
</dbReference>
<dbReference type="OrthoDB" id="4110at2759"/>
<protein>
    <submittedName>
        <fullName evidence="2">Uncharacterized protein</fullName>
    </submittedName>
</protein>
<dbReference type="KEGG" id="ccp:CHC_T00004433001"/>
<gene>
    <name evidence="2" type="ORF">CHC_T00004433001</name>
</gene>
<name>R7QE52_CHOCR</name>